<dbReference type="PRINTS" id="PR00418">
    <property type="entry name" value="TPI2FAMILY"/>
</dbReference>
<dbReference type="HAMAP" id="MF_01898">
    <property type="entry name" value="GyrB"/>
    <property type="match status" value="1"/>
</dbReference>
<dbReference type="FunFam" id="3.30.230.10:FF:000005">
    <property type="entry name" value="DNA gyrase subunit B"/>
    <property type="match status" value="1"/>
</dbReference>
<dbReference type="CDD" id="cd00822">
    <property type="entry name" value="TopoII_Trans_DNA_gyrase"/>
    <property type="match status" value="1"/>
</dbReference>
<comment type="cofactor">
    <cofactor evidence="10">
        <name>Mg(2+)</name>
        <dbReference type="ChEBI" id="CHEBI:18420"/>
    </cofactor>
    <cofactor evidence="10">
        <name>Mn(2+)</name>
        <dbReference type="ChEBI" id="CHEBI:29035"/>
    </cofactor>
    <cofactor evidence="10">
        <name>Ca(2+)</name>
        <dbReference type="ChEBI" id="CHEBI:29108"/>
    </cofactor>
    <text evidence="10">Binds two Mg(2+) per subunit. The magnesium ions form salt bridges with both the protein and the DNA. Can also accept other divalent metal cations, such as Mn(2+) or Ca(2+).</text>
</comment>
<dbReference type="NCBIfam" id="TIGR01059">
    <property type="entry name" value="gyrB"/>
    <property type="match status" value="1"/>
</dbReference>
<evidence type="ECO:0000256" key="8">
    <source>
        <dbReference type="ARBA" id="ARBA00023125"/>
    </source>
</evidence>
<dbReference type="InterPro" id="IPR006171">
    <property type="entry name" value="TOPRIM_dom"/>
</dbReference>
<comment type="subcellular location">
    <subcellularLocation>
        <location evidence="10">Cytoplasm</location>
    </subcellularLocation>
</comment>
<comment type="function">
    <text evidence="10">A type II topoisomerase that negatively supercoils closed circular double-stranded (ds) DNA in an ATP-dependent manner to modulate DNA topology and maintain chromosomes in an underwound state. Negative supercoiling favors strand separation, and DNA replication, transcription, recombination and repair, all of which involve strand separation. Also able to catalyze the interconversion of other topological isomers of dsDNA rings, including catenanes and knotted rings. Type II topoisomerases break and join 2 DNA strands simultaneously in an ATP-dependent manner.</text>
</comment>
<feature type="binding site" evidence="10">
    <location>
        <position position="495"/>
    </location>
    <ligand>
        <name>Mg(2+)</name>
        <dbReference type="ChEBI" id="CHEBI:18420"/>
        <label>2</label>
    </ligand>
</feature>
<gene>
    <name evidence="12" type="primary">acrB</name>
    <name evidence="10" type="synonym">gyrB</name>
    <name evidence="12" type="ORF">DSCA_41380</name>
</gene>
<keyword evidence="4 10" id="KW-0547">Nucleotide-binding</keyword>
<evidence type="ECO:0000256" key="2">
    <source>
        <dbReference type="ARBA" id="ARBA00010708"/>
    </source>
</evidence>
<evidence type="ECO:0000259" key="11">
    <source>
        <dbReference type="PROSITE" id="PS50880"/>
    </source>
</evidence>
<keyword evidence="13" id="KW-1185">Reference proteome</keyword>
<dbReference type="NCBIfam" id="NF004189">
    <property type="entry name" value="PRK05644.1"/>
    <property type="match status" value="1"/>
</dbReference>
<dbReference type="InterPro" id="IPR013760">
    <property type="entry name" value="Topo_IIA-like_dom_sf"/>
</dbReference>
<dbReference type="InterPro" id="IPR014721">
    <property type="entry name" value="Ribsml_uS5_D2-typ_fold_subgr"/>
</dbReference>
<dbReference type="InterPro" id="IPR036890">
    <property type="entry name" value="HATPase_C_sf"/>
</dbReference>
<dbReference type="Pfam" id="PF01751">
    <property type="entry name" value="Toprim"/>
    <property type="match status" value="1"/>
</dbReference>
<evidence type="ECO:0000256" key="3">
    <source>
        <dbReference type="ARBA" id="ARBA00022723"/>
    </source>
</evidence>
<evidence type="ECO:0000313" key="13">
    <source>
        <dbReference type="Proteomes" id="UP000427906"/>
    </source>
</evidence>
<comment type="miscellaneous">
    <text evidence="10">Few gyrases are as efficient as E.coli at forming negative supercoils. Not all organisms have 2 type II topoisomerases; in organisms with a single type II topoisomerase this enzyme also has to decatenate newly replicated chromosomes.</text>
</comment>
<dbReference type="GO" id="GO:0003918">
    <property type="term" value="F:DNA topoisomerase type II (double strand cut, ATP-hydrolyzing) activity"/>
    <property type="evidence" value="ECO:0007669"/>
    <property type="project" value="UniProtKB-UniRule"/>
</dbReference>
<dbReference type="Gene3D" id="3.30.230.10">
    <property type="match status" value="1"/>
</dbReference>
<dbReference type="InterPro" id="IPR013759">
    <property type="entry name" value="Topo_IIA_B_C"/>
</dbReference>
<evidence type="ECO:0000256" key="1">
    <source>
        <dbReference type="ARBA" id="ARBA00000185"/>
    </source>
</evidence>
<dbReference type="SMART" id="SM00433">
    <property type="entry name" value="TOP2c"/>
    <property type="match status" value="1"/>
</dbReference>
<dbReference type="NCBIfam" id="NF011501">
    <property type="entry name" value="PRK14939.1"/>
    <property type="match status" value="1"/>
</dbReference>
<dbReference type="InterPro" id="IPR003594">
    <property type="entry name" value="HATPase_dom"/>
</dbReference>
<feature type="binding site" evidence="10">
    <location>
        <position position="495"/>
    </location>
    <ligand>
        <name>Mg(2+)</name>
        <dbReference type="ChEBI" id="CHEBI:18420"/>
        <label>1</label>
        <note>catalytic</note>
    </ligand>
</feature>
<dbReference type="RefSeq" id="WP_155318174.1">
    <property type="nucleotide sequence ID" value="NZ_AP021874.1"/>
</dbReference>
<dbReference type="SUPFAM" id="SSF55874">
    <property type="entry name" value="ATPase domain of HSP90 chaperone/DNA topoisomerase II/histidine kinase"/>
    <property type="match status" value="1"/>
</dbReference>
<evidence type="ECO:0000256" key="9">
    <source>
        <dbReference type="ARBA" id="ARBA00023235"/>
    </source>
</evidence>
<protein>
    <recommendedName>
        <fullName evidence="10">DNA gyrase subunit B</fullName>
        <ecNumber evidence="10">5.6.2.2</ecNumber>
    </recommendedName>
</protein>
<dbReference type="InterPro" id="IPR000565">
    <property type="entry name" value="Topo_IIA_B"/>
</dbReference>
<dbReference type="AlphaFoldDB" id="A0A5K7YN16"/>
<dbReference type="GO" id="GO:0046872">
    <property type="term" value="F:metal ion binding"/>
    <property type="evidence" value="ECO:0007669"/>
    <property type="project" value="UniProtKB-KW"/>
</dbReference>
<evidence type="ECO:0000256" key="6">
    <source>
        <dbReference type="ARBA" id="ARBA00022842"/>
    </source>
</evidence>
<dbReference type="InterPro" id="IPR011557">
    <property type="entry name" value="GyrB"/>
</dbReference>
<keyword evidence="7 10" id="KW-0799">Topoisomerase</keyword>
<feature type="binding site" evidence="10">
    <location>
        <position position="497"/>
    </location>
    <ligand>
        <name>Mg(2+)</name>
        <dbReference type="ChEBI" id="CHEBI:18420"/>
        <label>2</label>
    </ligand>
</feature>
<dbReference type="PROSITE" id="PS00177">
    <property type="entry name" value="TOPOISOMERASE_II"/>
    <property type="match status" value="1"/>
</dbReference>
<keyword evidence="10" id="KW-0963">Cytoplasm</keyword>
<dbReference type="Proteomes" id="UP000427906">
    <property type="component" value="Chromosome"/>
</dbReference>
<dbReference type="PANTHER" id="PTHR45866">
    <property type="entry name" value="DNA GYRASE/TOPOISOMERASE SUBUNIT B"/>
    <property type="match status" value="1"/>
</dbReference>
<dbReference type="InterPro" id="IPR034160">
    <property type="entry name" value="TOPRIM_GyrB"/>
</dbReference>
<dbReference type="EC" id="5.6.2.2" evidence="10"/>
<evidence type="ECO:0000256" key="7">
    <source>
        <dbReference type="ARBA" id="ARBA00023029"/>
    </source>
</evidence>
<dbReference type="SUPFAM" id="SSF56719">
    <property type="entry name" value="Type II DNA topoisomerase"/>
    <property type="match status" value="1"/>
</dbReference>
<feature type="domain" description="Toprim" evidence="11">
    <location>
        <begin position="415"/>
        <end position="530"/>
    </location>
</feature>
<feature type="binding site" evidence="10">
    <location>
        <position position="421"/>
    </location>
    <ligand>
        <name>Mg(2+)</name>
        <dbReference type="ChEBI" id="CHEBI:18420"/>
        <label>1</label>
        <note>catalytic</note>
    </ligand>
</feature>
<dbReference type="CDD" id="cd03366">
    <property type="entry name" value="TOPRIM_TopoIIA_GyrB"/>
    <property type="match status" value="1"/>
</dbReference>
<dbReference type="InterPro" id="IPR002288">
    <property type="entry name" value="DNA_gyrase_B_C"/>
</dbReference>
<dbReference type="Gene3D" id="3.30.565.10">
    <property type="entry name" value="Histidine kinase-like ATPase, C-terminal domain"/>
    <property type="match status" value="1"/>
</dbReference>
<evidence type="ECO:0000256" key="5">
    <source>
        <dbReference type="ARBA" id="ARBA00022840"/>
    </source>
</evidence>
<dbReference type="GO" id="GO:0005694">
    <property type="term" value="C:chromosome"/>
    <property type="evidence" value="ECO:0007669"/>
    <property type="project" value="InterPro"/>
</dbReference>
<accession>A0A5K7YN16</accession>
<keyword evidence="5 10" id="KW-0067">ATP-binding</keyword>
<keyword evidence="9 10" id="KW-0413">Isomerase</keyword>
<dbReference type="OrthoDB" id="9802808at2"/>
<comment type="similarity">
    <text evidence="2 10">Belongs to the type II topoisomerase GyrB family.</text>
</comment>
<evidence type="ECO:0000313" key="12">
    <source>
        <dbReference type="EMBL" id="BBO70208.1"/>
    </source>
</evidence>
<dbReference type="Pfam" id="PF02518">
    <property type="entry name" value="HATPase_c"/>
    <property type="match status" value="1"/>
</dbReference>
<evidence type="ECO:0000256" key="4">
    <source>
        <dbReference type="ARBA" id="ARBA00022741"/>
    </source>
</evidence>
<dbReference type="InterPro" id="IPR018522">
    <property type="entry name" value="TopoIIA_CS"/>
</dbReference>
<dbReference type="SUPFAM" id="SSF54211">
    <property type="entry name" value="Ribosomal protein S5 domain 2-like"/>
    <property type="match status" value="1"/>
</dbReference>
<dbReference type="Gene3D" id="3.40.50.670">
    <property type="match status" value="2"/>
</dbReference>
<dbReference type="GO" id="GO:0006265">
    <property type="term" value="P:DNA topological change"/>
    <property type="evidence" value="ECO:0007669"/>
    <property type="project" value="UniProtKB-UniRule"/>
</dbReference>
<dbReference type="SMART" id="SM00387">
    <property type="entry name" value="HATPase_c"/>
    <property type="match status" value="1"/>
</dbReference>
<dbReference type="InterPro" id="IPR013506">
    <property type="entry name" value="Topo_IIA_bsu_dom2"/>
</dbReference>
<reference evidence="12 13" key="1">
    <citation type="submission" date="2019-11" db="EMBL/GenBank/DDBJ databases">
        <title>Comparative genomics of hydrocarbon-degrading Desulfosarcina strains.</title>
        <authorList>
            <person name="Watanabe M."/>
            <person name="Kojima H."/>
            <person name="Fukui M."/>
        </authorList>
    </citation>
    <scope>NUCLEOTIDE SEQUENCE [LARGE SCALE GENOMIC DNA]</scope>
    <source>
        <strain evidence="12 13">PL12</strain>
    </source>
</reference>
<feature type="site" description="Interaction with DNA" evidence="10">
    <location>
        <position position="449"/>
    </location>
</feature>
<dbReference type="Pfam" id="PF00986">
    <property type="entry name" value="DNA_gyraseB_C"/>
    <property type="match status" value="1"/>
</dbReference>
<keyword evidence="3 10" id="KW-0479">Metal-binding</keyword>
<comment type="subunit">
    <text evidence="10">Heterotetramer, composed of two GyrA and two GyrB chains. In the heterotetramer, GyrA contains the active site tyrosine that forms a transient covalent intermediate with DNA, while GyrB binds cofactors and catalyzes ATP hydrolysis.</text>
</comment>
<feature type="site" description="Interaction with DNA" evidence="10">
    <location>
        <position position="446"/>
    </location>
</feature>
<dbReference type="GO" id="GO:0005737">
    <property type="term" value="C:cytoplasm"/>
    <property type="evidence" value="ECO:0007669"/>
    <property type="project" value="UniProtKB-SubCell"/>
</dbReference>
<dbReference type="PANTHER" id="PTHR45866:SF1">
    <property type="entry name" value="DNA GYRASE SUBUNIT B, MITOCHONDRIAL"/>
    <property type="match status" value="1"/>
</dbReference>
<evidence type="ECO:0000256" key="10">
    <source>
        <dbReference type="HAMAP-Rule" id="MF_01898"/>
    </source>
</evidence>
<name>A0A5K7YN16_9BACT</name>
<dbReference type="PROSITE" id="PS50880">
    <property type="entry name" value="TOPRIM"/>
    <property type="match status" value="1"/>
</dbReference>
<dbReference type="EMBL" id="AP021874">
    <property type="protein sequence ID" value="BBO70208.1"/>
    <property type="molecule type" value="Genomic_DNA"/>
</dbReference>
<proteinExistence type="inferred from homology"/>
<dbReference type="FunFam" id="3.30.565.10:FF:000002">
    <property type="entry name" value="DNA gyrase subunit B"/>
    <property type="match status" value="1"/>
</dbReference>
<dbReference type="GO" id="GO:0005524">
    <property type="term" value="F:ATP binding"/>
    <property type="evidence" value="ECO:0007669"/>
    <property type="project" value="UniProtKB-UniRule"/>
</dbReference>
<dbReference type="Pfam" id="PF00204">
    <property type="entry name" value="DNA_gyraseB"/>
    <property type="match status" value="1"/>
</dbReference>
<comment type="catalytic activity">
    <reaction evidence="1 10">
        <text>ATP-dependent breakage, passage and rejoining of double-stranded DNA.</text>
        <dbReference type="EC" id="5.6.2.2"/>
    </reaction>
</comment>
<keyword evidence="6 10" id="KW-0460">Magnesium</keyword>
<dbReference type="KEGG" id="dalk:DSCA_41380"/>
<dbReference type="GO" id="GO:0006261">
    <property type="term" value="P:DNA-templated DNA replication"/>
    <property type="evidence" value="ECO:0007669"/>
    <property type="project" value="UniProtKB-UniRule"/>
</dbReference>
<dbReference type="InterPro" id="IPR001241">
    <property type="entry name" value="Topo_IIA"/>
</dbReference>
<dbReference type="InterPro" id="IPR020568">
    <property type="entry name" value="Ribosomal_Su5_D2-typ_SF"/>
</dbReference>
<dbReference type="CDD" id="cd16928">
    <property type="entry name" value="HATPase_GyrB-like"/>
    <property type="match status" value="1"/>
</dbReference>
<organism evidence="12 13">
    <name type="scientific">Desulfosarcina alkanivorans</name>
    <dbReference type="NCBI Taxonomy" id="571177"/>
    <lineage>
        <taxon>Bacteria</taxon>
        <taxon>Pseudomonadati</taxon>
        <taxon>Thermodesulfobacteriota</taxon>
        <taxon>Desulfobacteria</taxon>
        <taxon>Desulfobacterales</taxon>
        <taxon>Desulfosarcinaceae</taxon>
        <taxon>Desulfosarcina</taxon>
    </lineage>
</organism>
<dbReference type="PRINTS" id="PR01159">
    <property type="entry name" value="DNAGYRASEB"/>
</dbReference>
<sequence>MNDNYDANSIDVLEGLEPVRLRPSMYIGNVDVAGLHHLVYEVVDNSIDEAMAGFCDTIRVVIHPDNSISVEDNGRGIPVDIHRTENVPAVEVVLTKLHAGGKFDNDSYKVSGGLHGVGVSVVNALSKKLEVEIYAKGKVFFQTYAEGIKTSELKVIGETEKRGTRIHFVPDEQIFNVTEFNYDILSRRLRELAFLNKGLTILIEDERFDKSDRYCYEGGIVSFVEYLNKRHTILHEPVFIEGYKNDVSIEVAIQYNGTYKENIFSFANNINTVEGGFHLIGFKAALTRSINQYAVNGNLPKNLSAKISGDDVREGLTAIISVRIKSPQFEGQTKTKLGNSEVKGLVESLVNEKLSAFMEENPSVSRKILEKAVDAARARDAAKRARDIARNKGALIDSTLPGKLAECQISDPALRELFLVEGDSAGGSAKQGRDRKFQAILPLKGKILNVEKARFDKILRSEEIKNIITALGTGVGKEEYNIDKIRYHKIIIMTDADVDGSHIRTLLLTFFYRQMPELVDKGYLYIAQPPLFKIGKGKSETYLKDELELNDFILKKICEKKKVKIAQNETTLADHQLFIFLCDLSEYAAAINKLKNRGFDPLIVETLIRAGVQDKGFLQDKDKMLQLKNKTEASGFVTESLSWNEEDDIFEMIVTSPNQDNYQPTMVVGRSLIYDSDFQKCFMLNKKLEQMDNPPYEIYTKDRDDGPIVIEDKRELLQHLLEDGKKGINIQRYKGLGEMNPEQLWQTTMHPDRRNLLKVTVEDAVESDEIFTILMGDDVEPRRDFIQNNALEVSMLDI</sequence>
<dbReference type="GO" id="GO:0003677">
    <property type="term" value="F:DNA binding"/>
    <property type="evidence" value="ECO:0007669"/>
    <property type="project" value="UniProtKB-KW"/>
</dbReference>
<dbReference type="FunFam" id="3.40.50.670:FF:000001">
    <property type="entry name" value="DNA topoisomerase 2"/>
    <property type="match status" value="1"/>
</dbReference>
<keyword evidence="8" id="KW-0238">DNA-binding</keyword>